<dbReference type="EMBL" id="NIRI02000056">
    <property type="protein sequence ID" value="KAG5444489.1"/>
    <property type="molecule type" value="Genomic_DNA"/>
</dbReference>
<organism evidence="2 3">
    <name type="scientific">Clonorchis sinensis</name>
    <name type="common">Chinese liver fluke</name>
    <dbReference type="NCBI Taxonomy" id="79923"/>
    <lineage>
        <taxon>Eukaryota</taxon>
        <taxon>Metazoa</taxon>
        <taxon>Spiralia</taxon>
        <taxon>Lophotrochozoa</taxon>
        <taxon>Platyhelminthes</taxon>
        <taxon>Trematoda</taxon>
        <taxon>Digenea</taxon>
        <taxon>Opisthorchiida</taxon>
        <taxon>Opisthorchiata</taxon>
        <taxon>Opisthorchiidae</taxon>
        <taxon>Clonorchis</taxon>
    </lineage>
</organism>
<feature type="region of interest" description="Disordered" evidence="1">
    <location>
        <begin position="45"/>
        <end position="73"/>
    </location>
</feature>
<evidence type="ECO:0000313" key="2">
    <source>
        <dbReference type="EMBL" id="KAG5444489.1"/>
    </source>
</evidence>
<accession>A0A419QBS2</accession>
<dbReference type="AlphaFoldDB" id="A0A419QBS2"/>
<name>A0A419QBS2_CLOSI</name>
<dbReference type="Proteomes" id="UP000286415">
    <property type="component" value="Unassembled WGS sequence"/>
</dbReference>
<feature type="compositionally biased region" description="Polar residues" evidence="1">
    <location>
        <begin position="57"/>
        <end position="73"/>
    </location>
</feature>
<evidence type="ECO:0000313" key="3">
    <source>
        <dbReference type="Proteomes" id="UP000286415"/>
    </source>
</evidence>
<reference evidence="2 3" key="1">
    <citation type="journal article" date="2018" name="Biotechnol. Adv.">
        <title>Improved genomic resources and new bioinformatic workflow for the carcinogenic parasite Clonorchis sinensis: Biotechnological implications.</title>
        <authorList>
            <person name="Wang D."/>
            <person name="Korhonen P.K."/>
            <person name="Gasser R.B."/>
            <person name="Young N.D."/>
        </authorList>
    </citation>
    <scope>NUCLEOTIDE SEQUENCE [LARGE SCALE GENOMIC DNA]</scope>
    <source>
        <strain evidence="2">Cs-k2</strain>
    </source>
</reference>
<keyword evidence="3" id="KW-1185">Reference proteome</keyword>
<comment type="caution">
    <text evidence="2">The sequence shown here is derived from an EMBL/GenBank/DDBJ whole genome shotgun (WGS) entry which is preliminary data.</text>
</comment>
<sequence>MELIEGSLKEQVDRVLSARFSSSHSESSENLLIWSADDLNSDDSLQRPPLSEFEQPRQISASDSNLVPSTSVQRLSPRVRRRLRRTVDRNNIRNHEVTSFSRSLSFSSGSPLGFSNTRYGWQQEAALARFSNPSEGREVPNMEDYIELDMCSRSVAQSEEASSGSEGNWIEDECNILPNHRPHAHTLQPRTLSNPTLQSSLFFNTLPSASSSGSRPAACPTHESCRPLRNPPFQEWPPLVHHVESGNKETTDCCGIAPPDTTINGVTDVQAIPTTSRRFCFHRSSVQCEQSTPLSPKISGPVSFNNTHVLHSSPAAFLDTSPSNKCGQKGNSVNCDERLSPVNAERITVQPTATENTAVMLVHTSDLAIGESLTCTVVNILKVLRLLDRCGLEDLCTSLYGLRRVCGSGDSCSPVCSNSEQSDAAFTRSSSFTSAALISPKRSTFPRDSFKNTFPCSTTPHPSNSQCETSGCMVNYILNCSQRGSSLIPIDNCVPLSLAPEVYFSGSSKLSENASTSLNGTDWRRGCSDNLVTLLSSNSSSGPKHSRSTISRLLTGRFLPGMNGWLAVWPRISRRPDRKLTSDRGKDLVDWLSAWIHRGAAVVLAQVTRPSSPSDFKPPGSVDSVSELVWSHRLVYGITQNADILITNPIEAVSIDYLLEELSRQPTVRLEKRRLIQLWSHHLHNHSDSVNSGTTSCDTTGRNTPCSGDFSFLACQPDPRWNHLNVLGQVLQTLRGVETTSSQSSNSNNSLYLEHSCLSPTIVIPSVQFPGFSVFVARSNWELVHALCDPCHGLQ</sequence>
<reference evidence="2 3" key="2">
    <citation type="journal article" date="2021" name="Genomics">
        <title>High-quality reference genome for Clonorchis sinensis.</title>
        <authorList>
            <person name="Young N.D."/>
            <person name="Stroehlein A.J."/>
            <person name="Kinkar L."/>
            <person name="Wang T."/>
            <person name="Sohn W.M."/>
            <person name="Chang B.C.H."/>
            <person name="Kaur P."/>
            <person name="Weisz D."/>
            <person name="Dudchenko O."/>
            <person name="Aiden E.L."/>
            <person name="Korhonen P.K."/>
            <person name="Gasser R.B."/>
        </authorList>
    </citation>
    <scope>NUCLEOTIDE SEQUENCE [LARGE SCALE GENOMIC DNA]</scope>
    <source>
        <strain evidence="2">Cs-k2</strain>
    </source>
</reference>
<dbReference type="InParanoid" id="A0A419QBS2"/>
<proteinExistence type="predicted"/>
<dbReference type="OrthoDB" id="10064600at2759"/>
<dbReference type="STRING" id="79923.A0A419QBS2"/>
<gene>
    <name evidence="2" type="ORF">CSKR_101830</name>
</gene>
<protein>
    <submittedName>
        <fullName evidence="2">Uncharacterized protein</fullName>
    </submittedName>
</protein>
<evidence type="ECO:0000256" key="1">
    <source>
        <dbReference type="SAM" id="MobiDB-lite"/>
    </source>
</evidence>